<evidence type="ECO:0000256" key="11">
    <source>
        <dbReference type="SAM" id="Phobius"/>
    </source>
</evidence>
<dbReference type="GO" id="GO:0005351">
    <property type="term" value="F:carbohydrate:proton symporter activity"/>
    <property type="evidence" value="ECO:0007669"/>
    <property type="project" value="TreeGrafter"/>
</dbReference>
<feature type="transmembrane region" description="Helical" evidence="11">
    <location>
        <begin position="324"/>
        <end position="346"/>
    </location>
</feature>
<keyword evidence="14" id="KW-1185">Reference proteome</keyword>
<keyword evidence="5 11" id="KW-0812">Transmembrane</keyword>
<dbReference type="PROSITE" id="PS00216">
    <property type="entry name" value="SUGAR_TRANSPORT_1"/>
    <property type="match status" value="2"/>
</dbReference>
<feature type="transmembrane region" description="Helical" evidence="11">
    <location>
        <begin position="112"/>
        <end position="130"/>
    </location>
</feature>
<reference evidence="13 14" key="1">
    <citation type="journal article" date="2016" name="Mol. Biol. Evol.">
        <title>Comparative Genomics of Early-Diverging Mushroom-Forming Fungi Provides Insights into the Origins of Lignocellulose Decay Capabilities.</title>
        <authorList>
            <person name="Nagy L.G."/>
            <person name="Riley R."/>
            <person name="Tritt A."/>
            <person name="Adam C."/>
            <person name="Daum C."/>
            <person name="Floudas D."/>
            <person name="Sun H."/>
            <person name="Yadav J.S."/>
            <person name="Pangilinan J."/>
            <person name="Larsson K.H."/>
            <person name="Matsuura K."/>
            <person name="Barry K."/>
            <person name="Labutti K."/>
            <person name="Kuo R."/>
            <person name="Ohm R.A."/>
            <person name="Bhattacharya S.S."/>
            <person name="Shirouzu T."/>
            <person name="Yoshinaga Y."/>
            <person name="Martin F.M."/>
            <person name="Grigoriev I.V."/>
            <person name="Hibbett D.S."/>
        </authorList>
    </citation>
    <scope>NUCLEOTIDE SEQUENCE [LARGE SCALE GENOMIC DNA]</scope>
    <source>
        <strain evidence="13 14">CBS 109695</strain>
    </source>
</reference>
<sequence>MLAGLASMGGFIFGYDTGQISDILLLPDFLQRFATCADPTDASTCAFSVVREGLIVSLLSIGTLAGALVGAPTADFLGRRKAMSAECAVFIVGVVIQLSSTHGWQQFAAGRFVSGLAVGALSAAVPMYQAESAPASIRGTLTATYQLFITLGVVVAYCVSIGAREAPGSGSWRIIVGIGIAWPLILGIGILFMPESPRWLAAQDRMPEARHSIARTHGLPAEHPVVRSVAEEIHSSAMATRGLQSGWADCFRWKNKALYRTLLGMAIQSLQQLTGANYFFYYGATIFKSVGIKDSFVTQIIIGLVQFVCTFGGLFVLDRFGRRIPLIVSGIWQSAWLLVFAIAGTVGDPVANPSTGKLMIVSACLFILGYAMTWGPGAWILTGELFATQTRAKQGALATASNWLFNFLLAFFTPFITKAIGYKFGFVFAGCNLLGAVVVYLFLYESSDLSLEAVHLMYTDPACTPRNSARWAPPGFANRRDLVEQVRAGEAGKPSVKGGAGEIGGGTLGAEEERKEFV</sequence>
<keyword evidence="6 11" id="KW-1133">Transmembrane helix</keyword>
<dbReference type="CDD" id="cd17356">
    <property type="entry name" value="MFS_HXT"/>
    <property type="match status" value="1"/>
</dbReference>
<feature type="domain" description="Major facilitator superfamily (MFS) profile" evidence="12">
    <location>
        <begin position="2"/>
        <end position="447"/>
    </location>
</feature>
<dbReference type="OrthoDB" id="5141738at2759"/>
<feature type="transmembrane region" description="Helical" evidence="11">
    <location>
        <begin position="53"/>
        <end position="71"/>
    </location>
</feature>
<dbReference type="GO" id="GO:0005886">
    <property type="term" value="C:plasma membrane"/>
    <property type="evidence" value="ECO:0007669"/>
    <property type="project" value="TreeGrafter"/>
</dbReference>
<dbReference type="NCBIfam" id="TIGR00879">
    <property type="entry name" value="SP"/>
    <property type="match status" value="1"/>
</dbReference>
<dbReference type="PANTHER" id="PTHR48022:SF75">
    <property type="entry name" value="GALACTOSE TRANSPORTER-RELATED"/>
    <property type="match status" value="1"/>
</dbReference>
<feature type="transmembrane region" description="Helical" evidence="11">
    <location>
        <begin position="142"/>
        <end position="162"/>
    </location>
</feature>
<dbReference type="Proteomes" id="UP000076532">
    <property type="component" value="Unassembled WGS sequence"/>
</dbReference>
<evidence type="ECO:0000256" key="5">
    <source>
        <dbReference type="ARBA" id="ARBA00022692"/>
    </source>
</evidence>
<organism evidence="13 14">
    <name type="scientific">Athelia psychrophila</name>
    <dbReference type="NCBI Taxonomy" id="1759441"/>
    <lineage>
        <taxon>Eukaryota</taxon>
        <taxon>Fungi</taxon>
        <taxon>Dikarya</taxon>
        <taxon>Basidiomycota</taxon>
        <taxon>Agaricomycotina</taxon>
        <taxon>Agaricomycetes</taxon>
        <taxon>Agaricomycetidae</taxon>
        <taxon>Atheliales</taxon>
        <taxon>Atheliaceae</taxon>
        <taxon>Athelia</taxon>
    </lineage>
</organism>
<feature type="region of interest" description="Disordered" evidence="10">
    <location>
        <begin position="489"/>
        <end position="518"/>
    </location>
</feature>
<comment type="subcellular location">
    <subcellularLocation>
        <location evidence="1">Membrane</location>
        <topology evidence="1">Multi-pass membrane protein</topology>
    </subcellularLocation>
</comment>
<dbReference type="PRINTS" id="PR00171">
    <property type="entry name" value="SUGRTRNSPORT"/>
</dbReference>
<name>A0A166B1T1_9AGAM</name>
<dbReference type="InterPro" id="IPR050360">
    <property type="entry name" value="MFS_Sugar_Transporters"/>
</dbReference>
<dbReference type="PROSITE" id="PS50850">
    <property type="entry name" value="MFS"/>
    <property type="match status" value="1"/>
</dbReference>
<evidence type="ECO:0000256" key="4">
    <source>
        <dbReference type="ARBA" id="ARBA00022597"/>
    </source>
</evidence>
<feature type="transmembrane region" description="Helical" evidence="11">
    <location>
        <begin position="358"/>
        <end position="383"/>
    </location>
</feature>
<evidence type="ECO:0000313" key="13">
    <source>
        <dbReference type="EMBL" id="KZP12189.1"/>
    </source>
</evidence>
<comment type="similarity">
    <text evidence="2 9">Belongs to the major facilitator superfamily. Sugar transporter (TC 2.A.1.1) family.</text>
</comment>
<keyword evidence="7 11" id="KW-0472">Membrane</keyword>
<dbReference type="Gene3D" id="1.20.1250.20">
    <property type="entry name" value="MFS general substrate transporter like domains"/>
    <property type="match status" value="1"/>
</dbReference>
<proteinExistence type="inferred from homology"/>
<dbReference type="InterPro" id="IPR020846">
    <property type="entry name" value="MFS_dom"/>
</dbReference>
<feature type="transmembrane region" description="Helical" evidence="11">
    <location>
        <begin position="422"/>
        <end position="443"/>
    </location>
</feature>
<dbReference type="Pfam" id="PF00083">
    <property type="entry name" value="Sugar_tr"/>
    <property type="match status" value="1"/>
</dbReference>
<feature type="transmembrane region" description="Helical" evidence="11">
    <location>
        <begin position="174"/>
        <end position="193"/>
    </location>
</feature>
<gene>
    <name evidence="13" type="ORF">FIBSPDRAFT_755215</name>
</gene>
<accession>A0A166B1T1</accession>
<dbReference type="PROSITE" id="PS00217">
    <property type="entry name" value="SUGAR_TRANSPORT_2"/>
    <property type="match status" value="1"/>
</dbReference>
<dbReference type="SUPFAM" id="SSF103473">
    <property type="entry name" value="MFS general substrate transporter"/>
    <property type="match status" value="1"/>
</dbReference>
<evidence type="ECO:0000256" key="1">
    <source>
        <dbReference type="ARBA" id="ARBA00004141"/>
    </source>
</evidence>
<dbReference type="AlphaFoldDB" id="A0A166B1T1"/>
<dbReference type="FunFam" id="1.20.1250.20:FF:000134">
    <property type="entry name" value="MFS sugar transporter protein"/>
    <property type="match status" value="1"/>
</dbReference>
<keyword evidence="4" id="KW-0762">Sugar transport</keyword>
<dbReference type="InterPro" id="IPR005828">
    <property type="entry name" value="MFS_sugar_transport-like"/>
</dbReference>
<comment type="catalytic activity">
    <reaction evidence="8">
        <text>myo-inositol(out) + H(+)(out) = myo-inositol(in) + H(+)(in)</text>
        <dbReference type="Rhea" id="RHEA:60364"/>
        <dbReference type="ChEBI" id="CHEBI:15378"/>
        <dbReference type="ChEBI" id="CHEBI:17268"/>
    </reaction>
</comment>
<evidence type="ECO:0000256" key="8">
    <source>
        <dbReference type="ARBA" id="ARBA00049119"/>
    </source>
</evidence>
<dbReference type="STRING" id="436010.A0A166B1T1"/>
<dbReference type="InterPro" id="IPR005829">
    <property type="entry name" value="Sugar_transporter_CS"/>
</dbReference>
<evidence type="ECO:0000256" key="7">
    <source>
        <dbReference type="ARBA" id="ARBA00023136"/>
    </source>
</evidence>
<feature type="transmembrane region" description="Helical" evidence="11">
    <location>
        <begin position="395"/>
        <end position="416"/>
    </location>
</feature>
<dbReference type="InterPro" id="IPR036259">
    <property type="entry name" value="MFS_trans_sf"/>
</dbReference>
<feature type="compositionally biased region" description="Gly residues" evidence="10">
    <location>
        <begin position="498"/>
        <end position="508"/>
    </location>
</feature>
<evidence type="ECO:0000256" key="2">
    <source>
        <dbReference type="ARBA" id="ARBA00010992"/>
    </source>
</evidence>
<evidence type="ECO:0000256" key="6">
    <source>
        <dbReference type="ARBA" id="ARBA00022989"/>
    </source>
</evidence>
<evidence type="ECO:0000313" key="14">
    <source>
        <dbReference type="Proteomes" id="UP000076532"/>
    </source>
</evidence>
<dbReference type="PANTHER" id="PTHR48022">
    <property type="entry name" value="PLASTIDIC GLUCOSE TRANSPORTER 4"/>
    <property type="match status" value="1"/>
</dbReference>
<dbReference type="InterPro" id="IPR003663">
    <property type="entry name" value="Sugar/inositol_transpt"/>
</dbReference>
<feature type="transmembrane region" description="Helical" evidence="11">
    <location>
        <begin position="296"/>
        <end position="317"/>
    </location>
</feature>
<evidence type="ECO:0000259" key="12">
    <source>
        <dbReference type="PROSITE" id="PS50850"/>
    </source>
</evidence>
<evidence type="ECO:0000256" key="10">
    <source>
        <dbReference type="SAM" id="MobiDB-lite"/>
    </source>
</evidence>
<evidence type="ECO:0000256" key="3">
    <source>
        <dbReference type="ARBA" id="ARBA00022448"/>
    </source>
</evidence>
<keyword evidence="3 9" id="KW-0813">Transport</keyword>
<protein>
    <submittedName>
        <fullName evidence="13">General substrate transporter</fullName>
    </submittedName>
</protein>
<dbReference type="EMBL" id="KV417651">
    <property type="protein sequence ID" value="KZP12189.1"/>
    <property type="molecule type" value="Genomic_DNA"/>
</dbReference>
<evidence type="ECO:0000256" key="9">
    <source>
        <dbReference type="RuleBase" id="RU003346"/>
    </source>
</evidence>